<dbReference type="RefSeq" id="XP_069208840.1">
    <property type="nucleotide sequence ID" value="XM_069354198.1"/>
</dbReference>
<gene>
    <name evidence="1" type="ORF">Q8F55_005710</name>
</gene>
<dbReference type="EMBL" id="JBBXJM010000004">
    <property type="protein sequence ID" value="KAL1408896.1"/>
    <property type="molecule type" value="Genomic_DNA"/>
</dbReference>
<dbReference type="SUPFAM" id="SSF53335">
    <property type="entry name" value="S-adenosyl-L-methionine-dependent methyltransferases"/>
    <property type="match status" value="1"/>
</dbReference>
<evidence type="ECO:0000313" key="2">
    <source>
        <dbReference type="Proteomes" id="UP001565368"/>
    </source>
</evidence>
<evidence type="ECO:0008006" key="3">
    <source>
        <dbReference type="Google" id="ProtNLM"/>
    </source>
</evidence>
<dbReference type="Proteomes" id="UP001565368">
    <property type="component" value="Unassembled WGS sequence"/>
</dbReference>
<comment type="caution">
    <text evidence="1">The sequence shown here is derived from an EMBL/GenBank/DDBJ whole genome shotgun (WGS) entry which is preliminary data.</text>
</comment>
<dbReference type="CDD" id="cd02440">
    <property type="entry name" value="AdoMet_MTases"/>
    <property type="match status" value="1"/>
</dbReference>
<keyword evidence="2" id="KW-1185">Reference proteome</keyword>
<dbReference type="Pfam" id="PF13489">
    <property type="entry name" value="Methyltransf_23"/>
    <property type="match status" value="1"/>
</dbReference>
<sequence>MLLTRALPTYAARSMATVHGIAQSGFAEGTNDLYDRARPSYPASALQFIAQAVGAGPGGGSYIEPGAGTGIFSRLLLSAPSADYPAFRARALVGVEPSAGMRAAWERGLARVPAADLAGVDARAVDGAFDDYSHTLLERGAADGVLIAQAWHWCQDYDRALREAAAYLKPGAPLVLLWNLETRDGYQGALRDYYQPFDLGTPQYYRMRWRAMVDTPAYAELFEPLEETKFAWSSPVTEDGVVDRVLSKSYLTEAHLNGERRVEFERRLREIIRNGDKEWVDEENGVFQWKSDTDVVVLRKRQ</sequence>
<dbReference type="InterPro" id="IPR029063">
    <property type="entry name" value="SAM-dependent_MTases_sf"/>
</dbReference>
<evidence type="ECO:0000313" key="1">
    <source>
        <dbReference type="EMBL" id="KAL1408896.1"/>
    </source>
</evidence>
<dbReference type="PANTHER" id="PTHR42912:SF95">
    <property type="entry name" value="METHYLTRANSFERASE TYPE 11 DOMAIN-CONTAINING PROTEIN"/>
    <property type="match status" value="1"/>
</dbReference>
<organism evidence="1 2">
    <name type="scientific">Vanrija albida</name>
    <dbReference type="NCBI Taxonomy" id="181172"/>
    <lineage>
        <taxon>Eukaryota</taxon>
        <taxon>Fungi</taxon>
        <taxon>Dikarya</taxon>
        <taxon>Basidiomycota</taxon>
        <taxon>Agaricomycotina</taxon>
        <taxon>Tremellomycetes</taxon>
        <taxon>Trichosporonales</taxon>
        <taxon>Trichosporonaceae</taxon>
        <taxon>Vanrija</taxon>
    </lineage>
</organism>
<reference evidence="1 2" key="1">
    <citation type="submission" date="2023-08" db="EMBL/GenBank/DDBJ databases">
        <title>Annotated Genome Sequence of Vanrija albida AlHP1.</title>
        <authorList>
            <person name="Herzog R."/>
        </authorList>
    </citation>
    <scope>NUCLEOTIDE SEQUENCE [LARGE SCALE GENOMIC DNA]</scope>
    <source>
        <strain evidence="1 2">AlHP1</strain>
    </source>
</reference>
<name>A0ABR3Q2F0_9TREE</name>
<dbReference type="Gene3D" id="3.40.50.150">
    <property type="entry name" value="Vaccinia Virus protein VP39"/>
    <property type="match status" value="1"/>
</dbReference>
<proteinExistence type="predicted"/>
<accession>A0ABR3Q2F0</accession>
<protein>
    <recommendedName>
        <fullName evidence="3">Methyltransferase type 11 domain-containing protein</fullName>
    </recommendedName>
</protein>
<dbReference type="InterPro" id="IPR050508">
    <property type="entry name" value="Methyltransf_Superfamily"/>
</dbReference>
<dbReference type="PANTHER" id="PTHR42912">
    <property type="entry name" value="METHYLTRANSFERASE"/>
    <property type="match status" value="1"/>
</dbReference>
<dbReference type="GeneID" id="95986753"/>